<dbReference type="SUPFAM" id="SSF47203">
    <property type="entry name" value="Acyl-CoA dehydrogenase C-terminal domain-like"/>
    <property type="match status" value="1"/>
</dbReference>
<gene>
    <name evidence="4" type="primary">Acey_s0041.g380</name>
    <name evidence="4" type="synonym">Acey-K09H11.1</name>
    <name evidence="4" type="ORF">Y032_0041g380</name>
</gene>
<dbReference type="PANTHER" id="PTHR48083">
    <property type="entry name" value="MEDIUM-CHAIN SPECIFIC ACYL-COA DEHYDROGENASE, MITOCHONDRIAL-RELATED"/>
    <property type="match status" value="1"/>
</dbReference>
<evidence type="ECO:0000256" key="2">
    <source>
        <dbReference type="ARBA" id="ARBA00023002"/>
    </source>
</evidence>
<keyword evidence="5" id="KW-1185">Reference proteome</keyword>
<dbReference type="InterPro" id="IPR036250">
    <property type="entry name" value="AcylCo_DH-like_C"/>
</dbReference>
<feature type="domain" description="Acyl-CoA dehydrogenase/oxidase C-terminal" evidence="3">
    <location>
        <begin position="11"/>
        <end position="78"/>
    </location>
</feature>
<dbReference type="GO" id="GO:0003995">
    <property type="term" value="F:acyl-CoA dehydrogenase activity"/>
    <property type="evidence" value="ECO:0007669"/>
    <property type="project" value="TreeGrafter"/>
</dbReference>
<protein>
    <recommendedName>
        <fullName evidence="3">Acyl-CoA dehydrogenase/oxidase C-terminal domain-containing protein</fullName>
    </recommendedName>
</protein>
<dbReference type="InterPro" id="IPR050741">
    <property type="entry name" value="Acyl-CoA_dehydrogenase"/>
</dbReference>
<dbReference type="Pfam" id="PF00441">
    <property type="entry name" value="Acyl-CoA_dh_1"/>
    <property type="match status" value="1"/>
</dbReference>
<dbReference type="PANTHER" id="PTHR48083:SF35">
    <property type="entry name" value="ACYL-COA DEHYDROGENASE FAMILY MEMBER 10"/>
    <property type="match status" value="1"/>
</dbReference>
<evidence type="ECO:0000259" key="3">
    <source>
        <dbReference type="Pfam" id="PF00441"/>
    </source>
</evidence>
<dbReference type="GO" id="GO:0033539">
    <property type="term" value="P:fatty acid beta-oxidation using acyl-CoA dehydrogenase"/>
    <property type="evidence" value="ECO:0007669"/>
    <property type="project" value="TreeGrafter"/>
</dbReference>
<reference evidence="5" key="1">
    <citation type="journal article" date="2015" name="Nat. Genet.">
        <title>The genome and transcriptome of the zoonotic hookworm Ancylostoma ceylanicum identify infection-specific gene families.</title>
        <authorList>
            <person name="Schwarz E.M."/>
            <person name="Hu Y."/>
            <person name="Antoshechkin I."/>
            <person name="Miller M.M."/>
            <person name="Sternberg P.W."/>
            <person name="Aroian R.V."/>
        </authorList>
    </citation>
    <scope>NUCLEOTIDE SEQUENCE</scope>
    <source>
        <strain evidence="5">HY135</strain>
    </source>
</reference>
<organism evidence="4 5">
    <name type="scientific">Ancylostoma ceylanicum</name>
    <dbReference type="NCBI Taxonomy" id="53326"/>
    <lineage>
        <taxon>Eukaryota</taxon>
        <taxon>Metazoa</taxon>
        <taxon>Ecdysozoa</taxon>
        <taxon>Nematoda</taxon>
        <taxon>Chromadorea</taxon>
        <taxon>Rhabditida</taxon>
        <taxon>Rhabditina</taxon>
        <taxon>Rhabditomorpha</taxon>
        <taxon>Strongyloidea</taxon>
        <taxon>Ancylostomatidae</taxon>
        <taxon>Ancylostomatinae</taxon>
        <taxon>Ancylostoma</taxon>
    </lineage>
</organism>
<evidence type="ECO:0000313" key="4">
    <source>
        <dbReference type="EMBL" id="EYC14171.1"/>
    </source>
</evidence>
<proteinExistence type="predicted"/>
<sequence>MAVQNGNHFHDQDAQREIAMIKVVAPNTALRVIDRAIQILGGRGLTSDTPLSLFFTIARSLRLADGPDEVHLETIAKEEFKSRL</sequence>
<dbReference type="AlphaFoldDB" id="A0A016UGX8"/>
<evidence type="ECO:0000313" key="5">
    <source>
        <dbReference type="Proteomes" id="UP000024635"/>
    </source>
</evidence>
<accession>A0A016UGX8</accession>
<keyword evidence="2" id="KW-0560">Oxidoreductase</keyword>
<keyword evidence="1" id="KW-0285">Flavoprotein</keyword>
<evidence type="ECO:0000256" key="1">
    <source>
        <dbReference type="ARBA" id="ARBA00022630"/>
    </source>
</evidence>
<dbReference type="Gene3D" id="1.20.140.10">
    <property type="entry name" value="Butyryl-CoA Dehydrogenase, subunit A, domain 3"/>
    <property type="match status" value="1"/>
</dbReference>
<comment type="caution">
    <text evidence="4">The sequence shown here is derived from an EMBL/GenBank/DDBJ whole genome shotgun (WGS) entry which is preliminary data.</text>
</comment>
<dbReference type="EMBL" id="JARK01001377">
    <property type="protein sequence ID" value="EYC14171.1"/>
    <property type="molecule type" value="Genomic_DNA"/>
</dbReference>
<dbReference type="OrthoDB" id="434771at2759"/>
<dbReference type="InterPro" id="IPR009075">
    <property type="entry name" value="AcylCo_DH/oxidase_C"/>
</dbReference>
<dbReference type="GO" id="GO:0005739">
    <property type="term" value="C:mitochondrion"/>
    <property type="evidence" value="ECO:0007669"/>
    <property type="project" value="TreeGrafter"/>
</dbReference>
<dbReference type="Proteomes" id="UP000024635">
    <property type="component" value="Unassembled WGS sequence"/>
</dbReference>
<name>A0A016UGX8_9BILA</name>